<evidence type="ECO:0000313" key="3">
    <source>
        <dbReference type="EMBL" id="KAK3263249.1"/>
    </source>
</evidence>
<dbReference type="PANTHER" id="PTHR47219:SF9">
    <property type="entry name" value="GTPASE ACTIVATING PROTEIN AND CENTROSOME-ASSOCIATED, ISOFORM B"/>
    <property type="match status" value="1"/>
</dbReference>
<organism evidence="3 4">
    <name type="scientific">Cymbomonas tetramitiformis</name>
    <dbReference type="NCBI Taxonomy" id="36881"/>
    <lineage>
        <taxon>Eukaryota</taxon>
        <taxon>Viridiplantae</taxon>
        <taxon>Chlorophyta</taxon>
        <taxon>Pyramimonadophyceae</taxon>
        <taxon>Pyramimonadales</taxon>
        <taxon>Pyramimonadaceae</taxon>
        <taxon>Cymbomonas</taxon>
    </lineage>
</organism>
<dbReference type="Proteomes" id="UP001190700">
    <property type="component" value="Unassembled WGS sequence"/>
</dbReference>
<feature type="region of interest" description="Disordered" evidence="1">
    <location>
        <begin position="56"/>
        <end position="101"/>
    </location>
</feature>
<feature type="region of interest" description="Disordered" evidence="1">
    <location>
        <begin position="127"/>
        <end position="155"/>
    </location>
</feature>
<evidence type="ECO:0000313" key="4">
    <source>
        <dbReference type="Proteomes" id="UP001190700"/>
    </source>
</evidence>
<proteinExistence type="predicted"/>
<dbReference type="Pfam" id="PF00566">
    <property type="entry name" value="RabGAP-TBC"/>
    <property type="match status" value="1"/>
</dbReference>
<dbReference type="PROSITE" id="PS50086">
    <property type="entry name" value="TBC_RABGAP"/>
    <property type="match status" value="1"/>
</dbReference>
<feature type="region of interest" description="Disordered" evidence="1">
    <location>
        <begin position="1"/>
        <end position="26"/>
    </location>
</feature>
<dbReference type="Gene3D" id="1.10.8.270">
    <property type="entry name" value="putative rabgap domain of human tbc1 domain family member 14 like domains"/>
    <property type="match status" value="1"/>
</dbReference>
<dbReference type="SUPFAM" id="SSF47923">
    <property type="entry name" value="Ypt/Rab-GAP domain of gyp1p"/>
    <property type="match status" value="2"/>
</dbReference>
<reference evidence="3 4" key="1">
    <citation type="journal article" date="2015" name="Genome Biol. Evol.">
        <title>Comparative Genomics of a Bacterivorous Green Alga Reveals Evolutionary Causalities and Consequences of Phago-Mixotrophic Mode of Nutrition.</title>
        <authorList>
            <person name="Burns J.A."/>
            <person name="Paasch A."/>
            <person name="Narechania A."/>
            <person name="Kim E."/>
        </authorList>
    </citation>
    <scope>NUCLEOTIDE SEQUENCE [LARGE SCALE GENOMIC DNA]</scope>
    <source>
        <strain evidence="3 4">PLY_AMNH</strain>
    </source>
</reference>
<dbReference type="PANTHER" id="PTHR47219">
    <property type="entry name" value="RAB GTPASE-ACTIVATING PROTEIN 1-LIKE"/>
    <property type="match status" value="1"/>
</dbReference>
<dbReference type="InterPro" id="IPR050302">
    <property type="entry name" value="Rab_GAP_TBC_domain"/>
</dbReference>
<dbReference type="InterPro" id="IPR000195">
    <property type="entry name" value="Rab-GAP-TBC_dom"/>
</dbReference>
<dbReference type="InterPro" id="IPR035969">
    <property type="entry name" value="Rab-GAP_TBC_sf"/>
</dbReference>
<name>A0AAE0FNX9_9CHLO</name>
<dbReference type="AlphaFoldDB" id="A0AAE0FNX9"/>
<feature type="compositionally biased region" description="Low complexity" evidence="1">
    <location>
        <begin position="56"/>
        <end position="93"/>
    </location>
</feature>
<dbReference type="GO" id="GO:0005096">
    <property type="term" value="F:GTPase activator activity"/>
    <property type="evidence" value="ECO:0007669"/>
    <property type="project" value="TreeGrafter"/>
</dbReference>
<evidence type="ECO:0000259" key="2">
    <source>
        <dbReference type="PROSITE" id="PS50086"/>
    </source>
</evidence>
<accession>A0AAE0FNX9</accession>
<keyword evidence="4" id="KW-1185">Reference proteome</keyword>
<feature type="region of interest" description="Disordered" evidence="1">
    <location>
        <begin position="196"/>
        <end position="221"/>
    </location>
</feature>
<sequence>MGQHLESKFASYEGPPSSTPQFDGIAALETEITEAPNEAEGLASGPLLEEIPVAVSDVSSSEVSTPTLTPSRSPSPSLTPTPDDSPDSQSLQSIAHEDTTKETLNNIRTALEGLSADEDLLPEKDRRRARSLNRSSTIHVGRLHHGAGTSDEAAHNVKLSEGLRDMRRGVVDIFAAANQRALEDCNRIVFGRAGGGDMRTTSQPLDEQANKPGVSPKSRLSRSKTLAGVLSNVWSFSSISRESFSKECRPRAAGAPSGQLEVHILEGRHFHFERVYFMIQVANRMLWAEPRRTDSDKPAPLVFDVNGEMWSHMPAIQRSLLFDSDQWTMLVEAHSSEDDSLVGNFVVSMSEVTSPTTPATDRWHQLVGCEAGEVRLLTWWSESTDEKHMKLSDPQKRQIIRALSLLSGWDPVHSELLFTQMEAAKSREDMKARFTAAEPQLTALLDDAIISFLFKFLLIGQSIIAEPGKIKRKYCSPYSGHWEHLSAADLWFKANWLEDIYTAEGYCIPAAHRRIWAHNLSHCQLMEERALRPTRDLLATISDPPQEELVDSLQALAWRGFPSALRTELWMLVTHARQLQEEAGPGYYESLGELECAPADRDQIERDILRTVGCHRTLLVTKPGLNKLKNILLRYAVRTPELGYCQGMNFIVHRLLTSTEGNEEATFWLLAALCEDEVIHGYYHPSMEGLMRDLEILENYLLPYAVPELMAHFQRCEFPITIFAPHILCLFMETFPPNTVVRVLDIIFTVGSQVLLHILLAMLREAEADLLQLHDIGEIQEMLTDSARQIYHVDAFLEEVKVEMERWPLDCVDRVREDRAVSLSPANSSCFEGGSRAKLANPLSGDMLLQRSSHLLLVPPGRP</sequence>
<dbReference type="GO" id="GO:0031267">
    <property type="term" value="F:small GTPase binding"/>
    <property type="evidence" value="ECO:0007669"/>
    <property type="project" value="TreeGrafter"/>
</dbReference>
<protein>
    <recommendedName>
        <fullName evidence="2">Rab-GAP TBC domain-containing protein</fullName>
    </recommendedName>
</protein>
<feature type="domain" description="Rab-GAP TBC" evidence="2">
    <location>
        <begin position="560"/>
        <end position="751"/>
    </location>
</feature>
<evidence type="ECO:0000256" key="1">
    <source>
        <dbReference type="SAM" id="MobiDB-lite"/>
    </source>
</evidence>
<dbReference type="Gene3D" id="1.10.472.80">
    <property type="entry name" value="Ypt/Rab-GAP domain of gyp1p, domain 3"/>
    <property type="match status" value="1"/>
</dbReference>
<dbReference type="SMART" id="SM00164">
    <property type="entry name" value="TBC"/>
    <property type="match status" value="1"/>
</dbReference>
<dbReference type="EMBL" id="LGRX02015614">
    <property type="protein sequence ID" value="KAK3263249.1"/>
    <property type="molecule type" value="Genomic_DNA"/>
</dbReference>
<comment type="caution">
    <text evidence="3">The sequence shown here is derived from an EMBL/GenBank/DDBJ whole genome shotgun (WGS) entry which is preliminary data.</text>
</comment>
<gene>
    <name evidence="3" type="ORF">CYMTET_27937</name>
</gene>